<evidence type="ECO:0000313" key="2">
    <source>
        <dbReference type="EMBL" id="MFC5856638.1"/>
    </source>
</evidence>
<organism evidence="2 3">
    <name type="scientific">Streptomyces chlorus</name>
    <dbReference type="NCBI Taxonomy" id="887452"/>
    <lineage>
        <taxon>Bacteria</taxon>
        <taxon>Bacillati</taxon>
        <taxon>Actinomycetota</taxon>
        <taxon>Actinomycetes</taxon>
        <taxon>Kitasatosporales</taxon>
        <taxon>Streptomycetaceae</taxon>
        <taxon>Streptomyces</taxon>
    </lineage>
</organism>
<keyword evidence="3" id="KW-1185">Reference proteome</keyword>
<reference evidence="3" key="1">
    <citation type="journal article" date="2019" name="Int. J. Syst. Evol. Microbiol.">
        <title>The Global Catalogue of Microorganisms (GCM) 10K type strain sequencing project: providing services to taxonomists for standard genome sequencing and annotation.</title>
        <authorList>
            <consortium name="The Broad Institute Genomics Platform"/>
            <consortium name="The Broad Institute Genome Sequencing Center for Infectious Disease"/>
            <person name="Wu L."/>
            <person name="Ma J."/>
        </authorList>
    </citation>
    <scope>NUCLEOTIDE SEQUENCE [LARGE SCALE GENOMIC DNA]</scope>
    <source>
        <strain evidence="3">JCM 10411</strain>
    </source>
</reference>
<evidence type="ECO:0008006" key="4">
    <source>
        <dbReference type="Google" id="ProtNLM"/>
    </source>
</evidence>
<comment type="caution">
    <text evidence="2">The sequence shown here is derived from an EMBL/GenBank/DDBJ whole genome shotgun (WGS) entry which is preliminary data.</text>
</comment>
<evidence type="ECO:0000313" key="3">
    <source>
        <dbReference type="Proteomes" id="UP001596180"/>
    </source>
</evidence>
<dbReference type="Proteomes" id="UP001596180">
    <property type="component" value="Unassembled WGS sequence"/>
</dbReference>
<sequence length="94" mass="10839">MVSCETVRARCAAFGSVHATRLRRRRPRPGDERHPDEALIKVNGKTRYLWHTVVTPPPTIALRAHRRLRSRVLEDLPQPVRHQPLDHPRARSAS</sequence>
<evidence type="ECO:0000256" key="1">
    <source>
        <dbReference type="SAM" id="MobiDB-lite"/>
    </source>
</evidence>
<protein>
    <recommendedName>
        <fullName evidence="4">Transposase</fullName>
    </recommendedName>
</protein>
<dbReference type="EMBL" id="JBHSOA010000129">
    <property type="protein sequence ID" value="MFC5856638.1"/>
    <property type="molecule type" value="Genomic_DNA"/>
</dbReference>
<dbReference type="RefSeq" id="WP_381371069.1">
    <property type="nucleotide sequence ID" value="NZ_JBHSOA010000129.1"/>
</dbReference>
<gene>
    <name evidence="2" type="ORF">ACFPZI_34280</name>
</gene>
<accession>A0ABW1E8H3</accession>
<feature type="compositionally biased region" description="Basic and acidic residues" evidence="1">
    <location>
        <begin position="83"/>
        <end position="94"/>
    </location>
</feature>
<feature type="region of interest" description="Disordered" evidence="1">
    <location>
        <begin position="73"/>
        <end position="94"/>
    </location>
</feature>
<name>A0ABW1E8H3_9ACTN</name>
<proteinExistence type="predicted"/>